<evidence type="ECO:0000256" key="4">
    <source>
        <dbReference type="ARBA" id="ARBA00022679"/>
    </source>
</evidence>
<dbReference type="SUPFAM" id="SSF53335">
    <property type="entry name" value="S-adenosyl-L-methionine-dependent methyltransferases"/>
    <property type="match status" value="1"/>
</dbReference>
<dbReference type="GO" id="GO:0003723">
    <property type="term" value="F:RNA binding"/>
    <property type="evidence" value="ECO:0007669"/>
    <property type="project" value="UniProtKB-UniRule"/>
</dbReference>
<evidence type="ECO:0000259" key="9">
    <source>
        <dbReference type="SMART" id="SM00650"/>
    </source>
</evidence>
<dbReference type="CDD" id="cd02440">
    <property type="entry name" value="AdoMet_MTases"/>
    <property type="match status" value="1"/>
</dbReference>
<sequence>MSVEYIATPKRTKELLNKYGFNFKKKFGQNFLIDNNVLNKIVVSAEIGPNDGVIEIGPGIGALTQHLATAAKKVVAFEVDKTLVPLLDETLADFRNVSVVFEDILTADVKQVIDSEFADCDRIHVVANLPYYITTPILNFLLTADLGLTSIVVMMQKEVALRLQSSEGSKEYGSLAIFVQMLADVDIALTVPRTVFMPQPNVDSAVLRLRLLEKPRYDVGEMKVFEQFVQAAFKQRRKTLANNWSELFGGKEQVYEVLTKAEINPNIRAENLSIAQFVNLFSLFNRL</sequence>
<dbReference type="PROSITE" id="PS51689">
    <property type="entry name" value="SAM_RNA_A_N6_MT"/>
    <property type="match status" value="1"/>
</dbReference>
<accession>A0A5R8QI51</accession>
<gene>
    <name evidence="7 10" type="primary">rsmA</name>
    <name evidence="7" type="synonym">ksgA</name>
    <name evidence="10" type="ORF">FEZ08_00360</name>
</gene>
<keyword evidence="6 7" id="KW-0694">RNA-binding</keyword>
<comment type="function">
    <text evidence="7">Specifically dimethylates two adjacent adenosines (A1518 and A1519) in the loop of a conserved hairpin near the 3'-end of 16S rRNA in the 30S particle. May play a critical role in biogenesis of 30S subunits.</text>
</comment>
<dbReference type="NCBIfam" id="TIGR00755">
    <property type="entry name" value="ksgA"/>
    <property type="match status" value="1"/>
</dbReference>
<dbReference type="PROSITE" id="PS01131">
    <property type="entry name" value="RRNA_A_DIMETH"/>
    <property type="match status" value="1"/>
</dbReference>
<keyword evidence="4 7" id="KW-0808">Transferase</keyword>
<dbReference type="GO" id="GO:0052908">
    <property type="term" value="F:16S rRNA (adenine(1518)-N(6)/adenine(1519)-N(6))-dimethyltransferase activity"/>
    <property type="evidence" value="ECO:0007669"/>
    <property type="project" value="UniProtKB-EC"/>
</dbReference>
<evidence type="ECO:0000256" key="6">
    <source>
        <dbReference type="ARBA" id="ARBA00022884"/>
    </source>
</evidence>
<dbReference type="InterPro" id="IPR023165">
    <property type="entry name" value="rRNA_Ade_diMease-like_C"/>
</dbReference>
<feature type="binding site" evidence="7 8">
    <location>
        <position position="128"/>
    </location>
    <ligand>
        <name>S-adenosyl-L-methionine</name>
        <dbReference type="ChEBI" id="CHEBI:59789"/>
    </ligand>
</feature>
<proteinExistence type="inferred from homology"/>
<dbReference type="InterPro" id="IPR001737">
    <property type="entry name" value="KsgA/Erm"/>
</dbReference>
<dbReference type="RefSeq" id="WP_138189714.1">
    <property type="nucleotide sequence ID" value="NZ_VBWP01000001.1"/>
</dbReference>
<dbReference type="Pfam" id="PF00398">
    <property type="entry name" value="RrnaAD"/>
    <property type="match status" value="1"/>
</dbReference>
<dbReference type="GO" id="GO:0005829">
    <property type="term" value="C:cytosol"/>
    <property type="evidence" value="ECO:0007669"/>
    <property type="project" value="TreeGrafter"/>
</dbReference>
<comment type="caution">
    <text evidence="10">The sequence shown here is derived from an EMBL/GenBank/DDBJ whole genome shotgun (WGS) entry which is preliminary data.</text>
</comment>
<protein>
    <recommendedName>
        <fullName evidence="7">Ribosomal RNA small subunit methyltransferase A</fullName>
        <ecNumber evidence="7">2.1.1.182</ecNumber>
    </recommendedName>
    <alternativeName>
        <fullName evidence="7">16S rRNA (adenine(1518)-N(6)/adenine(1519)-N(6))-dimethyltransferase</fullName>
    </alternativeName>
    <alternativeName>
        <fullName evidence="7">16S rRNA dimethyladenosine transferase</fullName>
    </alternativeName>
    <alternativeName>
        <fullName evidence="7">16S rRNA dimethylase</fullName>
    </alternativeName>
    <alternativeName>
        <fullName evidence="7">S-adenosylmethionine-6-N', N'-adenosyl(rRNA) dimethyltransferase</fullName>
    </alternativeName>
</protein>
<dbReference type="PANTHER" id="PTHR11727">
    <property type="entry name" value="DIMETHYLADENOSINE TRANSFERASE"/>
    <property type="match status" value="1"/>
</dbReference>
<dbReference type="SMART" id="SM00650">
    <property type="entry name" value="rADc"/>
    <property type="match status" value="1"/>
</dbReference>
<comment type="subcellular location">
    <subcellularLocation>
        <location evidence="7">Cytoplasm</location>
    </subcellularLocation>
</comment>
<dbReference type="OrthoDB" id="9814755at2"/>
<dbReference type="InterPro" id="IPR020596">
    <property type="entry name" value="rRNA_Ade_Mease_Trfase_CS"/>
</dbReference>
<keyword evidence="2 7" id="KW-0698">rRNA processing</keyword>
<feature type="binding site" evidence="7 8">
    <location>
        <position position="78"/>
    </location>
    <ligand>
        <name>S-adenosyl-L-methionine</name>
        <dbReference type="ChEBI" id="CHEBI:59789"/>
    </ligand>
</feature>
<evidence type="ECO:0000256" key="8">
    <source>
        <dbReference type="PROSITE-ProRule" id="PRU01026"/>
    </source>
</evidence>
<keyword evidence="11" id="KW-1185">Reference proteome</keyword>
<dbReference type="InterPro" id="IPR011530">
    <property type="entry name" value="rRNA_adenine_dimethylase"/>
</dbReference>
<evidence type="ECO:0000313" key="11">
    <source>
        <dbReference type="Proteomes" id="UP000306912"/>
    </source>
</evidence>
<organism evidence="10 11">
    <name type="scientific">Culicoidibacter larvae</name>
    <dbReference type="NCBI Taxonomy" id="2579976"/>
    <lineage>
        <taxon>Bacteria</taxon>
        <taxon>Bacillati</taxon>
        <taxon>Bacillota</taxon>
        <taxon>Culicoidibacteria</taxon>
        <taxon>Culicoidibacterales</taxon>
        <taxon>Culicoidibacteraceae</taxon>
        <taxon>Culicoidibacter</taxon>
    </lineage>
</organism>
<keyword evidence="3 7" id="KW-0489">Methyltransferase</keyword>
<dbReference type="FunFam" id="3.40.50.150:FF:000023">
    <property type="entry name" value="Ribosomal RNA small subunit methyltransferase A"/>
    <property type="match status" value="1"/>
</dbReference>
<feature type="binding site" evidence="7 8">
    <location>
        <position position="103"/>
    </location>
    <ligand>
        <name>S-adenosyl-L-methionine</name>
        <dbReference type="ChEBI" id="CHEBI:59789"/>
    </ligand>
</feature>
<feature type="binding site" evidence="7 8">
    <location>
        <position position="32"/>
    </location>
    <ligand>
        <name>S-adenosyl-L-methionine</name>
        <dbReference type="ChEBI" id="CHEBI:59789"/>
    </ligand>
</feature>
<dbReference type="HAMAP" id="MF_00607">
    <property type="entry name" value="16SrRNA_methyltr_A"/>
    <property type="match status" value="1"/>
</dbReference>
<evidence type="ECO:0000256" key="3">
    <source>
        <dbReference type="ARBA" id="ARBA00022603"/>
    </source>
</evidence>
<keyword evidence="5 7" id="KW-0949">S-adenosyl-L-methionine</keyword>
<dbReference type="InterPro" id="IPR020598">
    <property type="entry name" value="rRNA_Ade_methylase_Trfase_N"/>
</dbReference>
<dbReference type="EMBL" id="VBWP01000001">
    <property type="protein sequence ID" value="TLG77103.1"/>
    <property type="molecule type" value="Genomic_DNA"/>
</dbReference>
<evidence type="ECO:0000256" key="1">
    <source>
        <dbReference type="ARBA" id="ARBA00022490"/>
    </source>
</evidence>
<comment type="similarity">
    <text evidence="7">Belongs to the class I-like SAM-binding methyltransferase superfamily. rRNA adenine N(6)-methyltransferase family. RsmA subfamily.</text>
</comment>
<name>A0A5R8QI51_9FIRM</name>
<dbReference type="Proteomes" id="UP000306912">
    <property type="component" value="Unassembled WGS sequence"/>
</dbReference>
<comment type="catalytic activity">
    <reaction evidence="7">
        <text>adenosine(1518)/adenosine(1519) in 16S rRNA + 4 S-adenosyl-L-methionine = N(6)-dimethyladenosine(1518)/N(6)-dimethyladenosine(1519) in 16S rRNA + 4 S-adenosyl-L-homocysteine + 4 H(+)</text>
        <dbReference type="Rhea" id="RHEA:19609"/>
        <dbReference type="Rhea" id="RHEA-COMP:10232"/>
        <dbReference type="Rhea" id="RHEA-COMP:10233"/>
        <dbReference type="ChEBI" id="CHEBI:15378"/>
        <dbReference type="ChEBI" id="CHEBI:57856"/>
        <dbReference type="ChEBI" id="CHEBI:59789"/>
        <dbReference type="ChEBI" id="CHEBI:74411"/>
        <dbReference type="ChEBI" id="CHEBI:74493"/>
        <dbReference type="EC" id="2.1.1.182"/>
    </reaction>
</comment>
<evidence type="ECO:0000256" key="7">
    <source>
        <dbReference type="HAMAP-Rule" id="MF_00607"/>
    </source>
</evidence>
<reference evidence="10 11" key="1">
    <citation type="submission" date="2019-05" db="EMBL/GenBank/DDBJ databases">
        <title>Culicoidintestinum kansasii gen. nov., sp. nov. from the gastrointestinal tract of the biting midge, Culicoides sonorensis.</title>
        <authorList>
            <person name="Neupane S."/>
            <person name="Ghosh A."/>
            <person name="Gunther S."/>
            <person name="Martin K."/>
            <person name="Zurek L."/>
        </authorList>
    </citation>
    <scope>NUCLEOTIDE SEQUENCE [LARGE SCALE GENOMIC DNA]</scope>
    <source>
        <strain evidence="10 11">CS-1</strain>
    </source>
</reference>
<feature type="domain" description="Ribosomal RNA adenine methylase transferase N-terminal" evidence="9">
    <location>
        <begin position="37"/>
        <end position="213"/>
    </location>
</feature>
<dbReference type="InParanoid" id="A0A5R8QI51"/>
<keyword evidence="1 7" id="KW-0963">Cytoplasm</keyword>
<dbReference type="Gene3D" id="3.40.50.150">
    <property type="entry name" value="Vaccinia Virus protein VP39"/>
    <property type="match status" value="1"/>
</dbReference>
<dbReference type="Gene3D" id="1.10.8.100">
    <property type="entry name" value="Ribosomal RNA adenine dimethylase-like, domain 2"/>
    <property type="match status" value="1"/>
</dbReference>
<dbReference type="EC" id="2.1.1.182" evidence="7"/>
<evidence type="ECO:0000256" key="5">
    <source>
        <dbReference type="ARBA" id="ARBA00022691"/>
    </source>
</evidence>
<dbReference type="FunFam" id="1.10.8.100:FF:000001">
    <property type="entry name" value="Ribosomal RNA small subunit methyltransferase A"/>
    <property type="match status" value="1"/>
</dbReference>
<evidence type="ECO:0000256" key="2">
    <source>
        <dbReference type="ARBA" id="ARBA00022552"/>
    </source>
</evidence>
<dbReference type="AlphaFoldDB" id="A0A5R8QI51"/>
<dbReference type="FunCoup" id="A0A5R8QI51">
    <property type="interactions" value="326"/>
</dbReference>
<dbReference type="InterPro" id="IPR029063">
    <property type="entry name" value="SAM-dependent_MTases_sf"/>
</dbReference>
<evidence type="ECO:0000313" key="10">
    <source>
        <dbReference type="EMBL" id="TLG77103.1"/>
    </source>
</evidence>
<feature type="binding site" evidence="7 8">
    <location>
        <position position="30"/>
    </location>
    <ligand>
        <name>S-adenosyl-L-methionine</name>
        <dbReference type="ChEBI" id="CHEBI:59789"/>
    </ligand>
</feature>
<dbReference type="PANTHER" id="PTHR11727:SF7">
    <property type="entry name" value="DIMETHYLADENOSINE TRANSFERASE-RELATED"/>
    <property type="match status" value="1"/>
</dbReference>
<feature type="binding site" evidence="7 8">
    <location>
        <position position="57"/>
    </location>
    <ligand>
        <name>S-adenosyl-L-methionine</name>
        <dbReference type="ChEBI" id="CHEBI:59789"/>
    </ligand>
</feature>